<evidence type="ECO:0000313" key="1">
    <source>
        <dbReference type="EMBL" id="SVA48354.1"/>
    </source>
</evidence>
<dbReference type="EMBL" id="UINC01010911">
    <property type="protein sequence ID" value="SVA48354.1"/>
    <property type="molecule type" value="Genomic_DNA"/>
</dbReference>
<organism evidence="1">
    <name type="scientific">marine metagenome</name>
    <dbReference type="NCBI Taxonomy" id="408172"/>
    <lineage>
        <taxon>unclassified sequences</taxon>
        <taxon>metagenomes</taxon>
        <taxon>ecological metagenomes</taxon>
    </lineage>
</organism>
<evidence type="ECO:0008006" key="2">
    <source>
        <dbReference type="Google" id="ProtNLM"/>
    </source>
</evidence>
<name>A0A381W765_9ZZZZ</name>
<dbReference type="AlphaFoldDB" id="A0A381W765"/>
<reference evidence="1" key="1">
    <citation type="submission" date="2018-05" db="EMBL/GenBank/DDBJ databases">
        <authorList>
            <person name="Lanie J.A."/>
            <person name="Ng W.-L."/>
            <person name="Kazmierczak K.M."/>
            <person name="Andrzejewski T.M."/>
            <person name="Davidsen T.M."/>
            <person name="Wayne K.J."/>
            <person name="Tettelin H."/>
            <person name="Glass J.I."/>
            <person name="Rusch D."/>
            <person name="Podicherti R."/>
            <person name="Tsui H.-C.T."/>
            <person name="Winkler M.E."/>
        </authorList>
    </citation>
    <scope>NUCLEOTIDE SEQUENCE</scope>
</reference>
<gene>
    <name evidence="1" type="ORF">METZ01_LOCUS101208</name>
</gene>
<protein>
    <recommendedName>
        <fullName evidence="2">Lipoprotein</fullName>
    </recommendedName>
</protein>
<sequence>MKSIVKYSITTLMLVLMLSSCTKVSGHGSVTIVLSGSVHGQLDPCG</sequence>
<proteinExistence type="predicted"/>
<accession>A0A381W765</accession>
<dbReference type="PROSITE" id="PS51257">
    <property type="entry name" value="PROKAR_LIPOPROTEIN"/>
    <property type="match status" value="1"/>
</dbReference>